<gene>
    <name evidence="2" type="ORF">B4098_1634</name>
</gene>
<dbReference type="EMBL" id="LQYG01000017">
    <property type="protein sequence ID" value="KYC65372.1"/>
    <property type="molecule type" value="Genomic_DNA"/>
</dbReference>
<keyword evidence="1" id="KW-0812">Transmembrane</keyword>
<evidence type="ECO:0000313" key="2">
    <source>
        <dbReference type="EMBL" id="KYC65372.1"/>
    </source>
</evidence>
<dbReference type="PATRIC" id="fig|1398.26.peg.1474"/>
<reference evidence="2 3" key="1">
    <citation type="submission" date="2016-01" db="EMBL/GenBank/DDBJ databases">
        <title>Genome Sequences of Twelve Sporeforming Bacillus Species Isolated from Foods.</title>
        <authorList>
            <person name="Berendsen E.M."/>
            <person name="Wells-Bennik M.H."/>
            <person name="Krawcyk A.O."/>
            <person name="De Jong A."/>
            <person name="Holsappel S."/>
            <person name="Eijlander R.T."/>
            <person name="Kuipers O.P."/>
        </authorList>
    </citation>
    <scope>NUCLEOTIDE SEQUENCE [LARGE SCALE GENOMIC DNA]</scope>
    <source>
        <strain evidence="2 3">B4098</strain>
    </source>
</reference>
<dbReference type="AlphaFoldDB" id="A0A150K779"/>
<name>A0A150K779_HEYCO</name>
<proteinExistence type="predicted"/>
<comment type="caution">
    <text evidence="2">The sequence shown here is derived from an EMBL/GenBank/DDBJ whole genome shotgun (WGS) entry which is preliminary data.</text>
</comment>
<sequence length="45" mass="5010">MFFKKSVSRQTGCGKLADGKAVLIAGVLTAMRIIFCDNFGKYFYL</sequence>
<protein>
    <submittedName>
        <fullName evidence="2">Uncharacterized protein</fullName>
    </submittedName>
</protein>
<evidence type="ECO:0000313" key="3">
    <source>
        <dbReference type="Proteomes" id="UP000075288"/>
    </source>
</evidence>
<keyword evidence="1" id="KW-0472">Membrane</keyword>
<accession>A0A150K779</accession>
<dbReference type="Proteomes" id="UP000075288">
    <property type="component" value="Unassembled WGS sequence"/>
</dbReference>
<feature type="transmembrane region" description="Helical" evidence="1">
    <location>
        <begin position="21"/>
        <end position="44"/>
    </location>
</feature>
<organism evidence="2 3">
    <name type="scientific">Heyndrickxia coagulans</name>
    <name type="common">Weizmannia coagulans</name>
    <dbReference type="NCBI Taxonomy" id="1398"/>
    <lineage>
        <taxon>Bacteria</taxon>
        <taxon>Bacillati</taxon>
        <taxon>Bacillota</taxon>
        <taxon>Bacilli</taxon>
        <taxon>Bacillales</taxon>
        <taxon>Bacillaceae</taxon>
        <taxon>Heyndrickxia</taxon>
    </lineage>
</organism>
<evidence type="ECO:0000256" key="1">
    <source>
        <dbReference type="SAM" id="Phobius"/>
    </source>
</evidence>
<keyword evidence="1" id="KW-1133">Transmembrane helix</keyword>